<reference evidence="1 2" key="1">
    <citation type="submission" date="2024-06" db="EMBL/GenBank/DDBJ databases">
        <title>Burkholderia sola in Mexico.</title>
        <authorList>
            <person name="Estrada P."/>
        </authorList>
    </citation>
    <scope>NUCLEOTIDE SEQUENCE [LARGE SCALE GENOMIC DNA]</scope>
    <source>
        <strain evidence="1 2">CpTa8-5</strain>
    </source>
</reference>
<dbReference type="Proteomes" id="UP001548587">
    <property type="component" value="Unassembled WGS sequence"/>
</dbReference>
<gene>
    <name evidence="1" type="ORF">ABXL37_28430</name>
</gene>
<dbReference type="EMBL" id="JBEWCH010000026">
    <property type="protein sequence ID" value="MET1478183.1"/>
    <property type="molecule type" value="Genomic_DNA"/>
</dbReference>
<accession>A0ABV2CGF8</accession>
<sequence length="116" mass="12646">MQNTAQALRDLALGPQYNRQVQISFPDDNAPYGILLPNAFEAVEALSKDFAYKIEILSDNDHLAPKISSASALRSVWRAATEACDISTAIFSRSGTFARMAAGYSMRRTQARGCAT</sequence>
<keyword evidence="2" id="KW-1185">Reference proteome</keyword>
<protein>
    <submittedName>
        <fullName evidence="1">Uncharacterized protein</fullName>
    </submittedName>
</protein>
<name>A0ABV2CGF8_9BURK</name>
<proteinExistence type="predicted"/>
<dbReference type="RefSeq" id="WP_245170462.1">
    <property type="nucleotide sequence ID" value="NZ_JBEWCH010000026.1"/>
</dbReference>
<evidence type="ECO:0000313" key="2">
    <source>
        <dbReference type="Proteomes" id="UP001548587"/>
    </source>
</evidence>
<evidence type="ECO:0000313" key="1">
    <source>
        <dbReference type="EMBL" id="MET1478183.1"/>
    </source>
</evidence>
<organism evidence="1 2">
    <name type="scientific">Burkholderia sola</name>
    <dbReference type="NCBI Taxonomy" id="2843302"/>
    <lineage>
        <taxon>Bacteria</taxon>
        <taxon>Pseudomonadati</taxon>
        <taxon>Pseudomonadota</taxon>
        <taxon>Betaproteobacteria</taxon>
        <taxon>Burkholderiales</taxon>
        <taxon>Burkholderiaceae</taxon>
        <taxon>Burkholderia</taxon>
        <taxon>Burkholderia cepacia complex</taxon>
    </lineage>
</organism>
<comment type="caution">
    <text evidence="1">The sequence shown here is derived from an EMBL/GenBank/DDBJ whole genome shotgun (WGS) entry which is preliminary data.</text>
</comment>